<gene>
    <name evidence="2" type="ORF">B1H19_18845</name>
</gene>
<proteinExistence type="predicted"/>
<dbReference type="OrthoDB" id="4324398at2"/>
<evidence type="ECO:0000313" key="2">
    <source>
        <dbReference type="EMBL" id="ARF55968.1"/>
    </source>
</evidence>
<dbReference type="KEGG" id="sgv:B1H19_18845"/>
<feature type="region of interest" description="Disordered" evidence="1">
    <location>
        <begin position="16"/>
        <end position="57"/>
    </location>
</feature>
<dbReference type="AlphaFoldDB" id="A0A1V0TT82"/>
<dbReference type="RefSeq" id="WP_083105823.1">
    <property type="nucleotide sequence ID" value="NZ_CP020569.1"/>
</dbReference>
<reference evidence="2 3" key="1">
    <citation type="submission" date="2017-04" db="EMBL/GenBank/DDBJ databases">
        <title>Complete Genome Sequence of Streptomyces gilvosporeus F607, a Capable Producer of Natamycin.</title>
        <authorList>
            <person name="Zong G."/>
            <person name="Zhong C."/>
            <person name="Fu J."/>
            <person name="Qin R."/>
            <person name="Cao G."/>
        </authorList>
    </citation>
    <scope>NUCLEOTIDE SEQUENCE [LARGE SCALE GENOMIC DNA]</scope>
    <source>
        <strain evidence="2 3">F607</strain>
    </source>
</reference>
<evidence type="ECO:0000313" key="3">
    <source>
        <dbReference type="Proteomes" id="UP000192726"/>
    </source>
</evidence>
<keyword evidence="3" id="KW-1185">Reference proteome</keyword>
<sequence>MASLIRRTLIRLQALLTPQGRHRAKAPSRQPRPVRPAQLARNTTHRPRRPGPYAIDSPIDGDATVMVRPYLLALSAEAAR</sequence>
<dbReference type="Proteomes" id="UP000192726">
    <property type="component" value="Chromosome"/>
</dbReference>
<protein>
    <submittedName>
        <fullName evidence="2">Uncharacterized protein</fullName>
    </submittedName>
</protein>
<evidence type="ECO:0000256" key="1">
    <source>
        <dbReference type="SAM" id="MobiDB-lite"/>
    </source>
</evidence>
<name>A0A1V0TT82_9ACTN</name>
<accession>A0A1V0TT82</accession>
<organism evidence="2 3">
    <name type="scientific">Streptomyces gilvosporeus</name>
    <dbReference type="NCBI Taxonomy" id="553510"/>
    <lineage>
        <taxon>Bacteria</taxon>
        <taxon>Bacillati</taxon>
        <taxon>Actinomycetota</taxon>
        <taxon>Actinomycetes</taxon>
        <taxon>Kitasatosporales</taxon>
        <taxon>Streptomycetaceae</taxon>
        <taxon>Streptomyces</taxon>
    </lineage>
</organism>
<dbReference type="EMBL" id="CP020569">
    <property type="protein sequence ID" value="ARF55968.1"/>
    <property type="molecule type" value="Genomic_DNA"/>
</dbReference>